<dbReference type="GeneTree" id="ENSGT00990000211001"/>
<dbReference type="AlphaFoldDB" id="A0A670YI52"/>
<organism evidence="2 3">
    <name type="scientific">Pseudonaja textilis</name>
    <name type="common">Eastern brown snake</name>
    <dbReference type="NCBI Taxonomy" id="8673"/>
    <lineage>
        <taxon>Eukaryota</taxon>
        <taxon>Metazoa</taxon>
        <taxon>Chordata</taxon>
        <taxon>Craniata</taxon>
        <taxon>Vertebrata</taxon>
        <taxon>Euteleostomi</taxon>
        <taxon>Lepidosauria</taxon>
        <taxon>Squamata</taxon>
        <taxon>Bifurcata</taxon>
        <taxon>Unidentata</taxon>
        <taxon>Episquamata</taxon>
        <taxon>Toxicofera</taxon>
        <taxon>Serpentes</taxon>
        <taxon>Colubroidea</taxon>
        <taxon>Elapidae</taxon>
        <taxon>Hydrophiinae</taxon>
        <taxon>Pseudonaja</taxon>
    </lineage>
</organism>
<accession>A0A670YI52</accession>
<dbReference type="InterPro" id="IPR036869">
    <property type="entry name" value="J_dom_sf"/>
</dbReference>
<protein>
    <recommendedName>
        <fullName evidence="1">J domain-containing protein</fullName>
    </recommendedName>
</protein>
<dbReference type="Proteomes" id="UP000472273">
    <property type="component" value="Unplaced"/>
</dbReference>
<dbReference type="PANTHER" id="PTHR44029">
    <property type="entry name" value="DNAJ HOMOLOG SUBFAMILY C MEMBER 21"/>
    <property type="match status" value="1"/>
</dbReference>
<reference evidence="2" key="1">
    <citation type="submission" date="2025-08" db="UniProtKB">
        <authorList>
            <consortium name="Ensembl"/>
        </authorList>
    </citation>
    <scope>IDENTIFICATION</scope>
</reference>
<dbReference type="GO" id="GO:0005737">
    <property type="term" value="C:cytoplasm"/>
    <property type="evidence" value="ECO:0007669"/>
    <property type="project" value="TreeGrafter"/>
</dbReference>
<evidence type="ECO:0000313" key="3">
    <source>
        <dbReference type="Proteomes" id="UP000472273"/>
    </source>
</evidence>
<reference evidence="2" key="2">
    <citation type="submission" date="2025-09" db="UniProtKB">
        <authorList>
            <consortium name="Ensembl"/>
        </authorList>
    </citation>
    <scope>IDENTIFICATION</scope>
</reference>
<dbReference type="SUPFAM" id="SSF46565">
    <property type="entry name" value="Chaperone J-domain"/>
    <property type="match status" value="1"/>
</dbReference>
<feature type="domain" description="J" evidence="1">
    <location>
        <begin position="3"/>
        <end position="65"/>
    </location>
</feature>
<dbReference type="Pfam" id="PF00226">
    <property type="entry name" value="DnaJ"/>
    <property type="match status" value="1"/>
</dbReference>
<dbReference type="Ensembl" id="ENSPTXT00000011064.1">
    <property type="protein sequence ID" value="ENSPTXP00000010709.1"/>
    <property type="gene ID" value="ENSPTXG00000007580.1"/>
</dbReference>
<proteinExistence type="predicted"/>
<dbReference type="SMART" id="SM00271">
    <property type="entry name" value="DnaJ"/>
    <property type="match status" value="1"/>
</dbReference>
<dbReference type="InterPro" id="IPR001623">
    <property type="entry name" value="DnaJ_domain"/>
</dbReference>
<dbReference type="InterPro" id="IPR051964">
    <property type="entry name" value="Chaperone_stress_response"/>
</dbReference>
<name>A0A670YI52_PSETE</name>
<sequence>MRCHYEVLGVKRDASDEDLKRAYRKLALRWHPGIPPAGARKRVFFHAARGLLRPAFPRAIFSKCFTQVGGIKPWAPARGWAGRVL</sequence>
<keyword evidence="3" id="KW-1185">Reference proteome</keyword>
<dbReference type="PRINTS" id="PR00625">
    <property type="entry name" value="JDOMAIN"/>
</dbReference>
<dbReference type="CDD" id="cd06257">
    <property type="entry name" value="DnaJ"/>
    <property type="match status" value="1"/>
</dbReference>
<dbReference type="PROSITE" id="PS50076">
    <property type="entry name" value="DNAJ_2"/>
    <property type="match status" value="1"/>
</dbReference>
<evidence type="ECO:0000313" key="2">
    <source>
        <dbReference type="Ensembl" id="ENSPTXP00000010709.1"/>
    </source>
</evidence>
<dbReference type="Gene3D" id="1.10.287.110">
    <property type="entry name" value="DnaJ domain"/>
    <property type="match status" value="1"/>
</dbReference>
<evidence type="ECO:0000259" key="1">
    <source>
        <dbReference type="PROSITE" id="PS50076"/>
    </source>
</evidence>
<dbReference type="PANTHER" id="PTHR44029:SF1">
    <property type="entry name" value="DNAJ HOMOLOG SUBFAMILY C MEMBER 21"/>
    <property type="match status" value="1"/>
</dbReference>